<dbReference type="InterPro" id="IPR014721">
    <property type="entry name" value="Ribsml_uS5_D2-typ_fold_subgr"/>
</dbReference>
<evidence type="ECO:0000313" key="5">
    <source>
        <dbReference type="EMBL" id="MEA3568519.1"/>
    </source>
</evidence>
<feature type="domain" description="Elongation factor EFG" evidence="4">
    <location>
        <begin position="13"/>
        <end position="94"/>
    </location>
</feature>
<evidence type="ECO:0000259" key="4">
    <source>
        <dbReference type="SMART" id="SM00838"/>
    </source>
</evidence>
<dbReference type="PANTHER" id="PTHR43261">
    <property type="entry name" value="TRANSLATION ELONGATION FACTOR G-RELATED"/>
    <property type="match status" value="1"/>
</dbReference>
<name>A0ABU5PFH7_9BACL</name>
<organism evidence="5 6">
    <name type="scientific">Paenibacillus phoenicis</name>
    <dbReference type="NCBI Taxonomy" id="554117"/>
    <lineage>
        <taxon>Bacteria</taxon>
        <taxon>Bacillati</taxon>
        <taxon>Bacillota</taxon>
        <taxon>Bacilli</taxon>
        <taxon>Bacillales</taxon>
        <taxon>Paenibacillaceae</taxon>
        <taxon>Paenibacillus</taxon>
    </lineage>
</organism>
<proteinExistence type="predicted"/>
<keyword evidence="2" id="KW-0648">Protein biosynthesis</keyword>
<dbReference type="EMBL" id="JAYERP010000001">
    <property type="protein sequence ID" value="MEA3568519.1"/>
    <property type="molecule type" value="Genomic_DNA"/>
</dbReference>
<keyword evidence="3" id="KW-0342">GTP-binding</keyword>
<dbReference type="Gene3D" id="3.30.70.240">
    <property type="match status" value="1"/>
</dbReference>
<keyword evidence="6" id="KW-1185">Reference proteome</keyword>
<reference evidence="5 6" key="1">
    <citation type="submission" date="2023-12" db="EMBL/GenBank/DDBJ databases">
        <title>Whole genome sequencing of Paenibacillus phoenicis isolated from the Phoenix Mars Lander spacecraft assembly facility.</title>
        <authorList>
            <person name="Garcia A."/>
            <person name="Venkateswaran K."/>
        </authorList>
    </citation>
    <scope>NUCLEOTIDE SEQUENCE [LARGE SCALE GENOMIC DNA]</scope>
    <source>
        <strain evidence="5 6">3PO2SA</strain>
    </source>
</reference>
<evidence type="ECO:0000256" key="2">
    <source>
        <dbReference type="ARBA" id="ARBA00022917"/>
    </source>
</evidence>
<dbReference type="Gene3D" id="3.30.230.10">
    <property type="match status" value="1"/>
</dbReference>
<accession>A0ABU5PFH7</accession>
<comment type="caution">
    <text evidence="5">The sequence shown here is derived from an EMBL/GenBank/DDBJ whole genome shotgun (WGS) entry which is preliminary data.</text>
</comment>
<dbReference type="Pfam" id="PF00679">
    <property type="entry name" value="EFG_C"/>
    <property type="match status" value="1"/>
</dbReference>
<evidence type="ECO:0000313" key="6">
    <source>
        <dbReference type="Proteomes" id="UP001292216"/>
    </source>
</evidence>
<sequence length="95" mass="10446">MGMMNGLANTGTQLLEPILHARIVVPEENAGRVMNDLVQMRGRFEPPQRQGERVLIEGHVPLSTSLDYPIELSSYTKNVRVAHKGIQILPESAAG</sequence>
<evidence type="ECO:0000256" key="1">
    <source>
        <dbReference type="ARBA" id="ARBA00022741"/>
    </source>
</evidence>
<gene>
    <name evidence="5" type="ORF">U9M73_00705</name>
</gene>
<dbReference type="InterPro" id="IPR000640">
    <property type="entry name" value="EFG_V-like"/>
</dbReference>
<dbReference type="RefSeq" id="WP_009226234.1">
    <property type="nucleotide sequence ID" value="NZ_CBCSKM010000007.1"/>
</dbReference>
<keyword evidence="1" id="KW-0547">Nucleotide-binding</keyword>
<dbReference type="SUPFAM" id="SSF54980">
    <property type="entry name" value="EF-G C-terminal domain-like"/>
    <property type="match status" value="1"/>
</dbReference>
<dbReference type="SMART" id="SM00838">
    <property type="entry name" value="EFG_C"/>
    <property type="match status" value="1"/>
</dbReference>
<evidence type="ECO:0000256" key="3">
    <source>
        <dbReference type="ARBA" id="ARBA00023134"/>
    </source>
</evidence>
<protein>
    <recommendedName>
        <fullName evidence="4">Elongation factor EFG domain-containing protein</fullName>
    </recommendedName>
</protein>
<dbReference type="PANTHER" id="PTHR43261:SF1">
    <property type="entry name" value="RIBOSOME-RELEASING FACTOR 2, MITOCHONDRIAL"/>
    <property type="match status" value="1"/>
</dbReference>
<dbReference type="InterPro" id="IPR035647">
    <property type="entry name" value="EFG_III/V"/>
</dbReference>
<dbReference type="Proteomes" id="UP001292216">
    <property type="component" value="Unassembled WGS sequence"/>
</dbReference>